<protein>
    <recommendedName>
        <fullName evidence="7">Glycosyltransferase</fullName>
    </recommendedName>
</protein>
<dbReference type="Gene3D" id="3.20.20.140">
    <property type="entry name" value="Metal-dependent hydrolases"/>
    <property type="match status" value="1"/>
</dbReference>
<dbReference type="AlphaFoldDB" id="A0AAW0GWX4"/>
<keyword evidence="4" id="KW-0210">Decarboxylase</keyword>
<keyword evidence="6" id="KW-1185">Reference proteome</keyword>
<keyword evidence="2" id="KW-0862">Zinc</keyword>
<dbReference type="InterPro" id="IPR032465">
    <property type="entry name" value="ACMSD"/>
</dbReference>
<evidence type="ECO:0008006" key="7">
    <source>
        <dbReference type="Google" id="ProtNLM"/>
    </source>
</evidence>
<evidence type="ECO:0000256" key="2">
    <source>
        <dbReference type="ARBA" id="ARBA00022833"/>
    </source>
</evidence>
<dbReference type="GO" id="GO:0019748">
    <property type="term" value="P:secondary metabolic process"/>
    <property type="evidence" value="ECO:0007669"/>
    <property type="project" value="TreeGrafter"/>
</dbReference>
<comment type="similarity">
    <text evidence="4">Belongs to the metallo-dependent hydrolases superfamily.</text>
</comment>
<evidence type="ECO:0000256" key="4">
    <source>
        <dbReference type="RuleBase" id="RU366045"/>
    </source>
</evidence>
<evidence type="ECO:0000256" key="3">
    <source>
        <dbReference type="ARBA" id="ARBA00023239"/>
    </source>
</evidence>
<dbReference type="GO" id="GO:0016831">
    <property type="term" value="F:carboxy-lyase activity"/>
    <property type="evidence" value="ECO:0007669"/>
    <property type="project" value="UniProtKB-KW"/>
</dbReference>
<dbReference type="EMBL" id="JASBNA010000001">
    <property type="protein sequence ID" value="KAK7695884.1"/>
    <property type="molecule type" value="Genomic_DNA"/>
</dbReference>
<name>A0AAW0GWX4_9APHY</name>
<dbReference type="Proteomes" id="UP001385951">
    <property type="component" value="Unassembled WGS sequence"/>
</dbReference>
<keyword evidence="1" id="KW-0479">Metal-binding</keyword>
<dbReference type="SUPFAM" id="SSF51556">
    <property type="entry name" value="Metallo-dependent hydrolases"/>
    <property type="match status" value="1"/>
</dbReference>
<comment type="caution">
    <text evidence="5">The sequence shown here is derived from an EMBL/GenBank/DDBJ whole genome shotgun (WGS) entry which is preliminary data.</text>
</comment>
<evidence type="ECO:0000313" key="6">
    <source>
        <dbReference type="Proteomes" id="UP001385951"/>
    </source>
</evidence>
<gene>
    <name evidence="5" type="ORF">QCA50_000522</name>
</gene>
<sequence length="122" mass="13920">MFPYIGHDKFDPIWEELNRREAVVHLHGTQTPSSTPYPHEFLGIPIIEVPNETFKAASHLIITSKKRLYPRIKIILSHLGGSTPFLAPRVAVLSNHMGCSLSPSEILSGFQIFLFRYRVEHE</sequence>
<keyword evidence="3 4" id="KW-0456">Lyase</keyword>
<evidence type="ECO:0000313" key="5">
    <source>
        <dbReference type="EMBL" id="KAK7695884.1"/>
    </source>
</evidence>
<evidence type="ECO:0000256" key="1">
    <source>
        <dbReference type="ARBA" id="ARBA00022723"/>
    </source>
</evidence>
<accession>A0AAW0GWX4</accession>
<dbReference type="PANTHER" id="PTHR21240">
    <property type="entry name" value="2-AMINO-3-CARBOXYLMUCONATE-6-SEMIALDEHYDE DECARBOXYLASE"/>
    <property type="match status" value="1"/>
</dbReference>
<dbReference type="GO" id="GO:0005829">
    <property type="term" value="C:cytosol"/>
    <property type="evidence" value="ECO:0007669"/>
    <property type="project" value="TreeGrafter"/>
</dbReference>
<reference evidence="5 6" key="1">
    <citation type="submission" date="2022-09" db="EMBL/GenBank/DDBJ databases">
        <authorList>
            <person name="Palmer J.M."/>
        </authorList>
    </citation>
    <scope>NUCLEOTIDE SEQUENCE [LARGE SCALE GENOMIC DNA]</scope>
    <source>
        <strain evidence="5 6">DSM 7382</strain>
    </source>
</reference>
<organism evidence="5 6">
    <name type="scientific">Cerrena zonata</name>
    <dbReference type="NCBI Taxonomy" id="2478898"/>
    <lineage>
        <taxon>Eukaryota</taxon>
        <taxon>Fungi</taxon>
        <taxon>Dikarya</taxon>
        <taxon>Basidiomycota</taxon>
        <taxon>Agaricomycotina</taxon>
        <taxon>Agaricomycetes</taxon>
        <taxon>Polyporales</taxon>
        <taxon>Cerrenaceae</taxon>
        <taxon>Cerrena</taxon>
    </lineage>
</organism>
<dbReference type="PANTHER" id="PTHR21240:SF29">
    <property type="entry name" value="AMIDOHYDROLASE-RELATED DOMAIN-CONTAINING PROTEIN"/>
    <property type="match status" value="1"/>
</dbReference>
<proteinExistence type="inferred from homology"/>
<dbReference type="GO" id="GO:0046872">
    <property type="term" value="F:metal ion binding"/>
    <property type="evidence" value="ECO:0007669"/>
    <property type="project" value="UniProtKB-KW"/>
</dbReference>
<dbReference type="InterPro" id="IPR032466">
    <property type="entry name" value="Metal_Hydrolase"/>
</dbReference>